<evidence type="ECO:0000256" key="13">
    <source>
        <dbReference type="ARBA" id="ARBA00023136"/>
    </source>
</evidence>
<feature type="transmembrane region" description="Helical" evidence="16">
    <location>
        <begin position="43"/>
        <end position="66"/>
    </location>
</feature>
<keyword evidence="12 16" id="KW-1133">Transmembrane helix</keyword>
<evidence type="ECO:0000256" key="3">
    <source>
        <dbReference type="ARBA" id="ARBA00004906"/>
    </source>
</evidence>
<evidence type="ECO:0000256" key="15">
    <source>
        <dbReference type="PROSITE-ProRule" id="PRU00175"/>
    </source>
</evidence>
<dbReference type="GeneID" id="116188955"/>
<dbReference type="InterPro" id="IPR013083">
    <property type="entry name" value="Znf_RING/FYVE/PHD"/>
</dbReference>
<feature type="domain" description="RING-type" evidence="18">
    <location>
        <begin position="119"/>
        <end position="161"/>
    </location>
</feature>
<evidence type="ECO:0000313" key="20">
    <source>
        <dbReference type="EMBL" id="PKI67161.1"/>
    </source>
</evidence>
<feature type="chain" id="PRO_5014072030" description="RING-type E3 ubiquitin transferase" evidence="17">
    <location>
        <begin position="28"/>
        <end position="431"/>
    </location>
</feature>
<protein>
    <recommendedName>
        <fullName evidence="4">RING-type E3 ubiquitin transferase</fullName>
        <ecNumber evidence="4">2.3.2.27</ecNumber>
    </recommendedName>
</protein>
<keyword evidence="13 16" id="KW-0472">Membrane</keyword>
<dbReference type="GO" id="GO:0061630">
    <property type="term" value="F:ubiquitin protein ligase activity"/>
    <property type="evidence" value="ECO:0007669"/>
    <property type="project" value="UniProtKB-EC"/>
</dbReference>
<evidence type="ECO:0000256" key="1">
    <source>
        <dbReference type="ARBA" id="ARBA00000900"/>
    </source>
</evidence>
<gene>
    <name evidence="19" type="ORF">CDL15_Pgr015642</name>
    <name evidence="20" type="ORF">CRG98_012410</name>
</gene>
<comment type="similarity">
    <text evidence="14">Belongs to the RING-type zinc finger family. ATL subfamily.</text>
</comment>
<evidence type="ECO:0000256" key="11">
    <source>
        <dbReference type="ARBA" id="ARBA00022833"/>
    </source>
</evidence>
<dbReference type="GO" id="GO:0008270">
    <property type="term" value="F:zinc ion binding"/>
    <property type="evidence" value="ECO:0007669"/>
    <property type="project" value="UniProtKB-KW"/>
</dbReference>
<evidence type="ECO:0000256" key="16">
    <source>
        <dbReference type="SAM" id="Phobius"/>
    </source>
</evidence>
<evidence type="ECO:0000256" key="8">
    <source>
        <dbReference type="ARBA" id="ARBA00022729"/>
    </source>
</evidence>
<comment type="caution">
    <text evidence="19">The sequence shown here is derived from an EMBL/GenBank/DDBJ whole genome shotgun (WGS) entry which is preliminary data.</text>
</comment>
<evidence type="ECO:0000256" key="12">
    <source>
        <dbReference type="ARBA" id="ARBA00022989"/>
    </source>
</evidence>
<dbReference type="PROSITE" id="PS50089">
    <property type="entry name" value="ZF_RING_2"/>
    <property type="match status" value="1"/>
</dbReference>
<dbReference type="EMBL" id="PGOL01000634">
    <property type="protein sequence ID" value="PKI67161.1"/>
    <property type="molecule type" value="Genomic_DNA"/>
</dbReference>
<reference evidence="21" key="1">
    <citation type="journal article" date="2017" name="Plant J.">
        <title>The pomegranate (Punica granatum L.) genome and the genomics of punicalagin biosynthesis.</title>
        <authorList>
            <person name="Qin G."/>
            <person name="Xu C."/>
            <person name="Ming R."/>
            <person name="Tang H."/>
            <person name="Guyot R."/>
            <person name="Kramer E.M."/>
            <person name="Hu Y."/>
            <person name="Yi X."/>
            <person name="Qi Y."/>
            <person name="Xu X."/>
            <person name="Gao Z."/>
            <person name="Pan H."/>
            <person name="Jian J."/>
            <person name="Tian Y."/>
            <person name="Yue Z."/>
            <person name="Xu Y."/>
        </authorList>
    </citation>
    <scope>NUCLEOTIDE SEQUENCE [LARGE SCALE GENOMIC DNA]</scope>
    <source>
        <strain evidence="21">cv. Dabenzi</strain>
    </source>
</reference>
<dbReference type="EMBL" id="MTKT01001080">
    <property type="protein sequence ID" value="OWM86607.1"/>
    <property type="molecule type" value="Genomic_DNA"/>
</dbReference>
<dbReference type="Proteomes" id="UP000233551">
    <property type="component" value="Unassembled WGS sequence"/>
</dbReference>
<evidence type="ECO:0000313" key="19">
    <source>
        <dbReference type="EMBL" id="OWM86607.1"/>
    </source>
</evidence>
<keyword evidence="9 15" id="KW-0863">Zinc-finger</keyword>
<dbReference type="AlphaFoldDB" id="A0A218XNP4"/>
<comment type="catalytic activity">
    <reaction evidence="1">
        <text>S-ubiquitinyl-[E2 ubiquitin-conjugating enzyme]-L-cysteine + [acceptor protein]-L-lysine = [E2 ubiquitin-conjugating enzyme]-L-cysteine + N(6)-ubiquitinyl-[acceptor protein]-L-lysine.</text>
        <dbReference type="EC" id="2.3.2.27"/>
    </reaction>
</comment>
<evidence type="ECO:0000256" key="2">
    <source>
        <dbReference type="ARBA" id="ARBA00004167"/>
    </source>
</evidence>
<dbReference type="STRING" id="22663.A0A218XNP4"/>
<keyword evidence="11" id="KW-0862">Zinc</keyword>
<dbReference type="SUPFAM" id="SSF57850">
    <property type="entry name" value="RING/U-box"/>
    <property type="match status" value="1"/>
</dbReference>
<comment type="pathway">
    <text evidence="3">Protein modification; protein ubiquitination.</text>
</comment>
<accession>A0A218XNP4</accession>
<comment type="subcellular location">
    <subcellularLocation>
        <location evidence="2">Membrane</location>
        <topology evidence="2">Single-pass membrane protein</topology>
    </subcellularLocation>
</comment>
<evidence type="ECO:0000256" key="4">
    <source>
        <dbReference type="ARBA" id="ARBA00012483"/>
    </source>
</evidence>
<evidence type="ECO:0000313" key="22">
    <source>
        <dbReference type="Proteomes" id="UP000233551"/>
    </source>
</evidence>
<evidence type="ECO:0000313" key="21">
    <source>
        <dbReference type="Proteomes" id="UP000197138"/>
    </source>
</evidence>
<evidence type="ECO:0000256" key="6">
    <source>
        <dbReference type="ARBA" id="ARBA00022692"/>
    </source>
</evidence>
<keyword evidence="22" id="KW-1185">Reference proteome</keyword>
<dbReference type="EC" id="2.3.2.27" evidence="4"/>
<sequence length="431" mass="49427">MKKFEVLAIINAIILSIFLLLVNNVRAQESPGPPKEVLHPIRPSLTVIIGMLSVMFFLTFLVLAYAKFCHRTPAFNINQNLINSFRSNSRLSGVDRKVVESLPFFQFSSLRGSKEGLECVVCLSKFEDAEILRLLPNCNHAFHANCIDRWFERHSSCPLCRHKLDAREIPNFSYSMSLRFSQNPSNLSTEDLNSNLELYIQREEERLDSSQCATGSSFQYAEDGKKDKELLVGDSIESCREGDLRTVLHKFKHKIIVSDAVIKNRWSDVNSSDLMFLNSEMLGDLSSKRFSELRSGSFNDDGKKILADKQMSRIKEDIERKRLHETMITKLSTSQSFVTSSSYDYSSSFEESQPRIMNSAEKRSISEITNFSRFASSMKTTSNKESPFINGKEERIRRLWLPIARGTVQWLAGRERSSDDTMEDEFRRLNV</sequence>
<evidence type="ECO:0000256" key="7">
    <source>
        <dbReference type="ARBA" id="ARBA00022723"/>
    </source>
</evidence>
<dbReference type="Proteomes" id="UP000197138">
    <property type="component" value="Unassembled WGS sequence"/>
</dbReference>
<feature type="signal peptide" evidence="17">
    <location>
        <begin position="1"/>
        <end position="27"/>
    </location>
</feature>
<keyword evidence="6 16" id="KW-0812">Transmembrane</keyword>
<evidence type="ECO:0000256" key="17">
    <source>
        <dbReference type="SAM" id="SignalP"/>
    </source>
</evidence>
<evidence type="ECO:0000256" key="5">
    <source>
        <dbReference type="ARBA" id="ARBA00022679"/>
    </source>
</evidence>
<dbReference type="FunFam" id="3.30.40.10:FF:000285">
    <property type="entry name" value="RING-H2 finger protein ATL43"/>
    <property type="match status" value="1"/>
</dbReference>
<dbReference type="GO" id="GO:0016020">
    <property type="term" value="C:membrane"/>
    <property type="evidence" value="ECO:0007669"/>
    <property type="project" value="UniProtKB-SubCell"/>
</dbReference>
<proteinExistence type="inferred from homology"/>
<evidence type="ECO:0000256" key="14">
    <source>
        <dbReference type="ARBA" id="ARBA00024209"/>
    </source>
</evidence>
<name>A0A218XNP4_PUNGR</name>
<dbReference type="Pfam" id="PF13639">
    <property type="entry name" value="zf-RING_2"/>
    <property type="match status" value="1"/>
</dbReference>
<keyword evidence="10" id="KW-0833">Ubl conjugation pathway</keyword>
<reference evidence="19" key="2">
    <citation type="submission" date="2017-06" db="EMBL/GenBank/DDBJ databases">
        <title>The pomegranate genome and the genomics of punicalagin biosynthesis.</title>
        <authorList>
            <person name="Xu C."/>
        </authorList>
    </citation>
    <scope>NUCLEOTIDE SEQUENCE [LARGE SCALE GENOMIC DNA]</scope>
    <source>
        <tissue evidence="19">Fresh leaf</tissue>
    </source>
</reference>
<evidence type="ECO:0000259" key="18">
    <source>
        <dbReference type="PROSITE" id="PS50089"/>
    </source>
</evidence>
<evidence type="ECO:0000256" key="10">
    <source>
        <dbReference type="ARBA" id="ARBA00022786"/>
    </source>
</evidence>
<reference evidence="20 22" key="3">
    <citation type="submission" date="2017-11" db="EMBL/GenBank/DDBJ databases">
        <title>De-novo sequencing of pomegranate (Punica granatum L.) genome.</title>
        <authorList>
            <person name="Akparov Z."/>
            <person name="Amiraslanov A."/>
            <person name="Hajiyeva S."/>
            <person name="Abbasov M."/>
            <person name="Kaur K."/>
            <person name="Hamwieh A."/>
            <person name="Solovyev V."/>
            <person name="Salamov A."/>
            <person name="Braich B."/>
            <person name="Kosarev P."/>
            <person name="Mahmoud A."/>
            <person name="Hajiyev E."/>
            <person name="Babayeva S."/>
            <person name="Izzatullayeva V."/>
            <person name="Mammadov A."/>
            <person name="Mammadov A."/>
            <person name="Sharifova S."/>
            <person name="Ojaghi J."/>
            <person name="Eynullazada K."/>
            <person name="Bayramov B."/>
            <person name="Abdulazimova A."/>
            <person name="Shahmuradov I."/>
        </authorList>
    </citation>
    <scope>NUCLEOTIDE SEQUENCE [LARGE SCALE GENOMIC DNA]</scope>
    <source>
        <strain evidence="20">AG2017</strain>
        <strain evidence="22">cv. AG2017</strain>
        <tissue evidence="20">Leaf</tissue>
    </source>
</reference>
<dbReference type="InterPro" id="IPR001841">
    <property type="entry name" value="Znf_RING"/>
</dbReference>
<organism evidence="19 21">
    <name type="scientific">Punica granatum</name>
    <name type="common">Pomegranate</name>
    <dbReference type="NCBI Taxonomy" id="22663"/>
    <lineage>
        <taxon>Eukaryota</taxon>
        <taxon>Viridiplantae</taxon>
        <taxon>Streptophyta</taxon>
        <taxon>Embryophyta</taxon>
        <taxon>Tracheophyta</taxon>
        <taxon>Spermatophyta</taxon>
        <taxon>Magnoliopsida</taxon>
        <taxon>eudicotyledons</taxon>
        <taxon>Gunneridae</taxon>
        <taxon>Pentapetalae</taxon>
        <taxon>rosids</taxon>
        <taxon>malvids</taxon>
        <taxon>Myrtales</taxon>
        <taxon>Lythraceae</taxon>
        <taxon>Punica</taxon>
    </lineage>
</organism>
<keyword evidence="5" id="KW-0808">Transferase</keyword>
<keyword evidence="7" id="KW-0479">Metal-binding</keyword>
<evidence type="ECO:0000256" key="9">
    <source>
        <dbReference type="ARBA" id="ARBA00022771"/>
    </source>
</evidence>
<dbReference type="PANTHER" id="PTHR46539">
    <property type="entry name" value="E3 UBIQUITIN-PROTEIN LIGASE ATL42"/>
    <property type="match status" value="1"/>
</dbReference>
<dbReference type="PANTHER" id="PTHR46539:SF1">
    <property type="entry name" value="E3 UBIQUITIN-PROTEIN LIGASE ATL42"/>
    <property type="match status" value="1"/>
</dbReference>
<dbReference type="OrthoDB" id="8062037at2759"/>
<dbReference type="CDD" id="cd16461">
    <property type="entry name" value="RING-H2_EL5-like"/>
    <property type="match status" value="1"/>
</dbReference>
<dbReference type="Gene3D" id="3.30.40.10">
    <property type="entry name" value="Zinc/RING finger domain, C3HC4 (zinc finger)"/>
    <property type="match status" value="1"/>
</dbReference>
<dbReference type="SMART" id="SM00184">
    <property type="entry name" value="RING"/>
    <property type="match status" value="1"/>
</dbReference>
<keyword evidence="8 17" id="KW-0732">Signal</keyword>